<comment type="caution">
    <text evidence="1">The sequence shown here is derived from an EMBL/GenBank/DDBJ whole genome shotgun (WGS) entry which is preliminary data.</text>
</comment>
<evidence type="ECO:0000313" key="1">
    <source>
        <dbReference type="EMBL" id="GBP77811.1"/>
    </source>
</evidence>
<protein>
    <submittedName>
        <fullName evidence="1">Uncharacterized protein</fullName>
    </submittedName>
</protein>
<sequence>MKESIIHPRWRRCGLQLYGQATDKKGQNNVCRASMVCGYATPAPRALTTHPSPSEPLISFYLKPFLFTSTPAANSSPPFALTLPLRQAEIDRADRFVARSKPDMKQLYCTGPEELR</sequence>
<organism evidence="1 2">
    <name type="scientific">Eumeta variegata</name>
    <name type="common">Bagworm moth</name>
    <name type="synonym">Eumeta japonica</name>
    <dbReference type="NCBI Taxonomy" id="151549"/>
    <lineage>
        <taxon>Eukaryota</taxon>
        <taxon>Metazoa</taxon>
        <taxon>Ecdysozoa</taxon>
        <taxon>Arthropoda</taxon>
        <taxon>Hexapoda</taxon>
        <taxon>Insecta</taxon>
        <taxon>Pterygota</taxon>
        <taxon>Neoptera</taxon>
        <taxon>Endopterygota</taxon>
        <taxon>Lepidoptera</taxon>
        <taxon>Glossata</taxon>
        <taxon>Ditrysia</taxon>
        <taxon>Tineoidea</taxon>
        <taxon>Psychidae</taxon>
        <taxon>Oiketicinae</taxon>
        <taxon>Eumeta</taxon>
    </lineage>
</organism>
<proteinExistence type="predicted"/>
<dbReference type="EMBL" id="BGZK01001347">
    <property type="protein sequence ID" value="GBP77811.1"/>
    <property type="molecule type" value="Genomic_DNA"/>
</dbReference>
<name>A0A4C1YMY3_EUMVA</name>
<dbReference type="Proteomes" id="UP000299102">
    <property type="component" value="Unassembled WGS sequence"/>
</dbReference>
<keyword evidence="2" id="KW-1185">Reference proteome</keyword>
<reference evidence="1 2" key="1">
    <citation type="journal article" date="2019" name="Commun. Biol.">
        <title>The bagworm genome reveals a unique fibroin gene that provides high tensile strength.</title>
        <authorList>
            <person name="Kono N."/>
            <person name="Nakamura H."/>
            <person name="Ohtoshi R."/>
            <person name="Tomita M."/>
            <person name="Numata K."/>
            <person name="Arakawa K."/>
        </authorList>
    </citation>
    <scope>NUCLEOTIDE SEQUENCE [LARGE SCALE GENOMIC DNA]</scope>
</reference>
<accession>A0A4C1YMY3</accession>
<evidence type="ECO:0000313" key="2">
    <source>
        <dbReference type="Proteomes" id="UP000299102"/>
    </source>
</evidence>
<dbReference type="AlphaFoldDB" id="A0A4C1YMY3"/>
<gene>
    <name evidence="1" type="ORF">EVAR_51855_1</name>
</gene>